<keyword evidence="1" id="KW-0812">Transmembrane</keyword>
<keyword evidence="1" id="KW-0472">Membrane</keyword>
<dbReference type="Proteomes" id="UP001331761">
    <property type="component" value="Unassembled WGS sequence"/>
</dbReference>
<keyword evidence="1" id="KW-1133">Transmembrane helix</keyword>
<evidence type="ECO:0000256" key="1">
    <source>
        <dbReference type="SAM" id="Phobius"/>
    </source>
</evidence>
<gene>
    <name evidence="2" type="ORF">GCK32_013125</name>
</gene>
<feature type="non-terminal residue" evidence="2">
    <location>
        <position position="121"/>
    </location>
</feature>
<name>A0AAN8EPA8_TRICO</name>
<proteinExistence type="predicted"/>
<keyword evidence="3" id="KW-1185">Reference proteome</keyword>
<dbReference type="EMBL" id="WIXE01024793">
    <property type="protein sequence ID" value="KAK5965271.1"/>
    <property type="molecule type" value="Genomic_DNA"/>
</dbReference>
<organism evidence="2 3">
    <name type="scientific">Trichostrongylus colubriformis</name>
    <name type="common">Black scour worm</name>
    <dbReference type="NCBI Taxonomy" id="6319"/>
    <lineage>
        <taxon>Eukaryota</taxon>
        <taxon>Metazoa</taxon>
        <taxon>Ecdysozoa</taxon>
        <taxon>Nematoda</taxon>
        <taxon>Chromadorea</taxon>
        <taxon>Rhabditida</taxon>
        <taxon>Rhabditina</taxon>
        <taxon>Rhabditomorpha</taxon>
        <taxon>Strongyloidea</taxon>
        <taxon>Trichostrongylidae</taxon>
        <taxon>Trichostrongylus</taxon>
    </lineage>
</organism>
<protein>
    <submittedName>
        <fullName evidence="2">Uncharacterized protein</fullName>
    </submittedName>
</protein>
<reference evidence="2 3" key="1">
    <citation type="submission" date="2019-10" db="EMBL/GenBank/DDBJ databases">
        <title>Assembly and Annotation for the nematode Trichostrongylus colubriformis.</title>
        <authorList>
            <person name="Martin J."/>
        </authorList>
    </citation>
    <scope>NUCLEOTIDE SEQUENCE [LARGE SCALE GENOMIC DNA]</scope>
    <source>
        <strain evidence="2">G859</strain>
        <tissue evidence="2">Whole worm</tissue>
    </source>
</reference>
<sequence>MGISRYVSRRYITLLKYILFAGAVYILYGAFSASTSSRSNEIRIIGRADRIEVPGGAVKIVPEQSDGVDPFVNYKSEPKKIWEDHEEYKKDQARVGPGEQGKPVTLPKDANVEQEALALYK</sequence>
<feature type="transmembrane region" description="Helical" evidence="1">
    <location>
        <begin position="12"/>
        <end position="31"/>
    </location>
</feature>
<accession>A0AAN8EPA8</accession>
<dbReference type="AlphaFoldDB" id="A0AAN8EPA8"/>
<comment type="caution">
    <text evidence="2">The sequence shown here is derived from an EMBL/GenBank/DDBJ whole genome shotgun (WGS) entry which is preliminary data.</text>
</comment>
<evidence type="ECO:0000313" key="2">
    <source>
        <dbReference type="EMBL" id="KAK5965271.1"/>
    </source>
</evidence>
<evidence type="ECO:0000313" key="3">
    <source>
        <dbReference type="Proteomes" id="UP001331761"/>
    </source>
</evidence>